<dbReference type="EMBL" id="NPDZ01000005">
    <property type="protein sequence ID" value="PJZ73318.1"/>
    <property type="molecule type" value="Genomic_DNA"/>
</dbReference>
<keyword evidence="7" id="KW-1185">Reference proteome</keyword>
<keyword evidence="2" id="KW-1133">Transmembrane helix</keyword>
<sequence length="566" mass="63587">MKELLHPLLIVSQKKWFFALNWFLSFLLLNGIFYHTSCRKDLSRSGRFELTKSTVLNLERLDSILFIDAFYSSEIPGEYKSRLDLTKEVLREIAAVGGRKVKLRLFDPSSSEEDARQAQESGVEPQILEKSDRESASVKRAYLGIKLTLGAKSQTIPVAFFAEQIEVQILSSLRNLTRPNLNSEIAILHTEGSLSTKRTGNYSDKDSVGVFVNEILRREFGEINEFDPNQSEIPESTKVLLWFGSGNLQDNARYAIDQFLLRGGSLIVLAKTMDFRLGGNTPGTGMLLDSMTTSGVAQEETHAVELNSFLLRYGIQVHSDMIFDLENSLPIGSLVEIEPGVIGRYPYAPWIVASQKTETLSLTSVYTQSQESLLLPWSSSIELIPEKQKYAKVEPILFSSKEAESRANYVMLGERQLLQSQFHPSGFPYILGASSEGIFTSTFEKQNIPKGFSEKYHLSKTPDDRISRILVFGTPYLVSDLLAFTETQEIYRETNLPFLLNCIDILKGDKDLLSARAKQSGVLKMQPVSKSVMLLTNFGLVLGIPGLVCIYAFLRIRKRNLQGKIQ</sequence>
<proteinExistence type="predicted"/>
<dbReference type="OrthoDB" id="9794512at2"/>
<feature type="domain" description="DUF7088" evidence="4">
    <location>
        <begin position="46"/>
        <end position="146"/>
    </location>
</feature>
<evidence type="ECO:0000313" key="7">
    <source>
        <dbReference type="Proteomes" id="UP000231962"/>
    </source>
</evidence>
<dbReference type="Pfam" id="PF09822">
    <property type="entry name" value="ABC_transp_aux"/>
    <property type="match status" value="1"/>
</dbReference>
<evidence type="ECO:0000259" key="4">
    <source>
        <dbReference type="Pfam" id="PF23357"/>
    </source>
</evidence>
<keyword evidence="2" id="KW-0472">Membrane</keyword>
<evidence type="ECO:0000259" key="3">
    <source>
        <dbReference type="Pfam" id="PF09822"/>
    </source>
</evidence>
<organism evidence="6 8">
    <name type="scientific">Leptospira perolatii</name>
    <dbReference type="NCBI Taxonomy" id="2023191"/>
    <lineage>
        <taxon>Bacteria</taxon>
        <taxon>Pseudomonadati</taxon>
        <taxon>Spirochaetota</taxon>
        <taxon>Spirochaetia</taxon>
        <taxon>Leptospirales</taxon>
        <taxon>Leptospiraceae</taxon>
        <taxon>Leptospira</taxon>
    </lineage>
</organism>
<keyword evidence="2" id="KW-0812">Transmembrane</keyword>
<feature type="domain" description="ABC-type uncharacterised transport system" evidence="3">
    <location>
        <begin position="184"/>
        <end position="502"/>
    </location>
</feature>
<feature type="region of interest" description="Disordered" evidence="1">
    <location>
        <begin position="111"/>
        <end position="131"/>
    </location>
</feature>
<feature type="transmembrane region" description="Helical" evidence="2">
    <location>
        <begin position="532"/>
        <end position="554"/>
    </location>
</feature>
<dbReference type="AlphaFoldDB" id="A0A2M9ZMM9"/>
<dbReference type="EMBL" id="NPDY01000005">
    <property type="protein sequence ID" value="PJZ70129.1"/>
    <property type="molecule type" value="Genomic_DNA"/>
</dbReference>
<gene>
    <name evidence="5" type="ORF">CH360_07870</name>
    <name evidence="6" type="ORF">CH373_10125</name>
</gene>
<comment type="caution">
    <text evidence="6">The sequence shown here is derived from an EMBL/GenBank/DDBJ whole genome shotgun (WGS) entry which is preliminary data.</text>
</comment>
<dbReference type="Proteomes" id="UP000231990">
    <property type="component" value="Unassembled WGS sequence"/>
</dbReference>
<evidence type="ECO:0000313" key="6">
    <source>
        <dbReference type="EMBL" id="PJZ73318.1"/>
    </source>
</evidence>
<evidence type="ECO:0000313" key="8">
    <source>
        <dbReference type="Proteomes" id="UP000231990"/>
    </source>
</evidence>
<evidence type="ECO:0000256" key="1">
    <source>
        <dbReference type="SAM" id="MobiDB-lite"/>
    </source>
</evidence>
<protein>
    <submittedName>
        <fullName evidence="6">Gliding motility ABC transporter</fullName>
    </submittedName>
</protein>
<dbReference type="InterPro" id="IPR055396">
    <property type="entry name" value="DUF7088"/>
</dbReference>
<dbReference type="InterPro" id="IPR019196">
    <property type="entry name" value="ABC_transp_unknown"/>
</dbReference>
<dbReference type="Pfam" id="PF23357">
    <property type="entry name" value="DUF7088"/>
    <property type="match status" value="1"/>
</dbReference>
<evidence type="ECO:0000256" key="2">
    <source>
        <dbReference type="SAM" id="Phobius"/>
    </source>
</evidence>
<reference evidence="7 8" key="1">
    <citation type="submission" date="2017-07" db="EMBL/GenBank/DDBJ databases">
        <title>Leptospira spp. isolated from tropical soils.</title>
        <authorList>
            <person name="Thibeaux R."/>
            <person name="Iraola G."/>
            <person name="Ferres I."/>
            <person name="Bierque E."/>
            <person name="Girault D."/>
            <person name="Soupe-Gilbert M.-E."/>
            <person name="Picardeau M."/>
            <person name="Goarant C."/>
        </authorList>
    </citation>
    <scope>NUCLEOTIDE SEQUENCE [LARGE SCALE GENOMIC DNA]</scope>
    <source>
        <strain evidence="6 8">FH1-B-B1</strain>
        <strain evidence="5 7">FH1-B-C1</strain>
    </source>
</reference>
<name>A0A2M9ZMM9_9LEPT</name>
<accession>A0A2M9ZMM9</accession>
<dbReference type="RefSeq" id="WP_100713465.1">
    <property type="nucleotide sequence ID" value="NZ_NPDY01000005.1"/>
</dbReference>
<evidence type="ECO:0000313" key="5">
    <source>
        <dbReference type="EMBL" id="PJZ70129.1"/>
    </source>
</evidence>
<dbReference type="Proteomes" id="UP000231962">
    <property type="component" value="Unassembled WGS sequence"/>
</dbReference>